<keyword evidence="1" id="KW-0732">Signal</keyword>
<evidence type="ECO:0000256" key="1">
    <source>
        <dbReference type="SAM" id="SignalP"/>
    </source>
</evidence>
<dbReference type="RefSeq" id="XP_046599949.1">
    <property type="nucleotide sequence ID" value="XM_046743993.1"/>
</dbReference>
<dbReference type="InterPro" id="IPR016187">
    <property type="entry name" value="CTDL_fold"/>
</dbReference>
<dbReference type="GeneID" id="107216776"/>
<name>A0ABM3GI59_NEOLC</name>
<protein>
    <submittedName>
        <fullName evidence="4">Hemolymph lipopolysaccharide-binding protein isoform X1</fullName>
    </submittedName>
</protein>
<dbReference type="InterPro" id="IPR001304">
    <property type="entry name" value="C-type_lectin-like"/>
</dbReference>
<reference evidence="4" key="1">
    <citation type="submission" date="2025-08" db="UniProtKB">
        <authorList>
            <consortium name="RefSeq"/>
        </authorList>
    </citation>
    <scope>IDENTIFICATION</scope>
    <source>
        <tissue evidence="4">Thorax and Abdomen</tissue>
    </source>
</reference>
<sequence>MSCTLMYFLLGWAYFFGAVSIALPVTNSNNSTAIKKNEATQHRADYIYTPGIGAHKLHTDDVSWNDARRNCHDESASLVILNSIAEAELIGQLINRAGKYNGWVGVHDFYHEGEFVTIHDETLIEAGFEGWLPGEPNDGSQSEDYVNVHATGKMNDENCNNKFVYVCELPRVRSSVEMNWVQASPSETQDPAGTTVPMYVQ</sequence>
<dbReference type="SMART" id="SM00034">
    <property type="entry name" value="CLECT"/>
    <property type="match status" value="1"/>
</dbReference>
<feature type="domain" description="C-type lectin" evidence="2">
    <location>
        <begin position="55"/>
        <end position="168"/>
    </location>
</feature>
<feature type="signal peptide" evidence="1">
    <location>
        <begin position="1"/>
        <end position="24"/>
    </location>
</feature>
<dbReference type="PANTHER" id="PTHR22803">
    <property type="entry name" value="MANNOSE, PHOSPHOLIPASE, LECTIN RECEPTOR RELATED"/>
    <property type="match status" value="1"/>
</dbReference>
<dbReference type="CDD" id="cd00037">
    <property type="entry name" value="CLECT"/>
    <property type="match status" value="1"/>
</dbReference>
<evidence type="ECO:0000313" key="3">
    <source>
        <dbReference type="Proteomes" id="UP000829291"/>
    </source>
</evidence>
<dbReference type="InterPro" id="IPR016186">
    <property type="entry name" value="C-type_lectin-like/link_sf"/>
</dbReference>
<evidence type="ECO:0000259" key="2">
    <source>
        <dbReference type="PROSITE" id="PS50041"/>
    </source>
</evidence>
<dbReference type="Pfam" id="PF00059">
    <property type="entry name" value="Lectin_C"/>
    <property type="match status" value="1"/>
</dbReference>
<evidence type="ECO:0000313" key="4">
    <source>
        <dbReference type="RefSeq" id="XP_046599949.1"/>
    </source>
</evidence>
<accession>A0ABM3GI59</accession>
<organism evidence="3 4">
    <name type="scientific">Neodiprion lecontei</name>
    <name type="common">Redheaded pine sawfly</name>
    <dbReference type="NCBI Taxonomy" id="441921"/>
    <lineage>
        <taxon>Eukaryota</taxon>
        <taxon>Metazoa</taxon>
        <taxon>Ecdysozoa</taxon>
        <taxon>Arthropoda</taxon>
        <taxon>Hexapoda</taxon>
        <taxon>Insecta</taxon>
        <taxon>Pterygota</taxon>
        <taxon>Neoptera</taxon>
        <taxon>Endopterygota</taxon>
        <taxon>Hymenoptera</taxon>
        <taxon>Tenthredinoidea</taxon>
        <taxon>Diprionidae</taxon>
        <taxon>Diprioninae</taxon>
        <taxon>Neodiprion</taxon>
    </lineage>
</organism>
<feature type="chain" id="PRO_5046807404" evidence="1">
    <location>
        <begin position="25"/>
        <end position="201"/>
    </location>
</feature>
<proteinExistence type="predicted"/>
<dbReference type="Proteomes" id="UP000829291">
    <property type="component" value="Chromosome 6"/>
</dbReference>
<gene>
    <name evidence="4" type="primary">LOC107216776</name>
</gene>
<dbReference type="Gene3D" id="3.10.100.10">
    <property type="entry name" value="Mannose-Binding Protein A, subunit A"/>
    <property type="match status" value="1"/>
</dbReference>
<keyword evidence="3" id="KW-1185">Reference proteome</keyword>
<dbReference type="SUPFAM" id="SSF56436">
    <property type="entry name" value="C-type lectin-like"/>
    <property type="match status" value="1"/>
</dbReference>
<dbReference type="InterPro" id="IPR050111">
    <property type="entry name" value="C-type_lectin/snaclec_domain"/>
</dbReference>
<dbReference type="PROSITE" id="PS50041">
    <property type="entry name" value="C_TYPE_LECTIN_2"/>
    <property type="match status" value="1"/>
</dbReference>